<keyword evidence="1" id="KW-0732">Signal</keyword>
<comment type="caution">
    <text evidence="3">The sequence shown here is derived from an EMBL/GenBank/DDBJ whole genome shotgun (WGS) entry which is preliminary data.</text>
</comment>
<evidence type="ECO:0000256" key="1">
    <source>
        <dbReference type="SAM" id="SignalP"/>
    </source>
</evidence>
<evidence type="ECO:0000313" key="3">
    <source>
        <dbReference type="EMBL" id="KAK6185302.1"/>
    </source>
</evidence>
<dbReference type="InterPro" id="IPR012338">
    <property type="entry name" value="Beta-lactam/transpept-like"/>
</dbReference>
<sequence length="576" mass="64640">MAVGFIFIVGLINLSFIHNVNCRLSQTEATRLNYFMSEVMRCARLPAASVALVSNGEVAYTNGYGTANQPEGLQAGRETAFCLGSGTQTFTATLLAKLLSNNKNYTWDTPISKILGSWVMFYDNHRTKNLNLKDILAMRTGFSNMDMVPLSRAMGRYRLISNLKYAPEIAKFREKYLQSDIMFVLVEEVIRELGSDTWEKLLKRHILDPIGITQPIFLNVKERQTNNFAGPVLSYNGNPYAIPFTSLKGFDVISAGSALCLSADDMAKWLLFNLEGGKNSDERQVLGTAHLEQLFEPWMFRTEDAGPRSRGFEQPNIQVSYSRDSNTLGWIKGHYRGYPTYTQGGNLPGYESLYSIIPGRAVGVHAAFVGDNSHKAYAAISLINIFGLDMLLHGAPWFDTNNVCKIMEDMTAHLSKLEEKNASNPVHKAPDAQRELDAYAGDFRHLAFGDIKIVKNESEYLHLKYGSVADYIMRPTYTPDVFILEAKPGPLWYSTHADFYQQKGPYLAYFNVLEADDVIDSVRIPHFDRYMDPVFSRRVKIPEPEPDEVICESGSTINTASVLSVTFMLILNMVAS</sequence>
<dbReference type="InterPro" id="IPR001466">
    <property type="entry name" value="Beta-lactam-related"/>
</dbReference>
<name>A0AAN8JZ92_PATCE</name>
<evidence type="ECO:0000313" key="4">
    <source>
        <dbReference type="Proteomes" id="UP001347796"/>
    </source>
</evidence>
<feature type="signal peptide" evidence="1">
    <location>
        <begin position="1"/>
        <end position="22"/>
    </location>
</feature>
<dbReference type="Proteomes" id="UP001347796">
    <property type="component" value="Unassembled WGS sequence"/>
</dbReference>
<reference evidence="3 4" key="1">
    <citation type="submission" date="2024-01" db="EMBL/GenBank/DDBJ databases">
        <title>The genome of the rayed Mediterranean limpet Patella caerulea (Linnaeus, 1758).</title>
        <authorList>
            <person name="Anh-Thu Weber A."/>
            <person name="Halstead-Nussloch G."/>
        </authorList>
    </citation>
    <scope>NUCLEOTIDE SEQUENCE [LARGE SCALE GENOMIC DNA]</scope>
    <source>
        <strain evidence="3">AATW-2023a</strain>
        <tissue evidence="3">Whole specimen</tissue>
    </source>
</reference>
<organism evidence="3 4">
    <name type="scientific">Patella caerulea</name>
    <name type="common">Rayed Mediterranean limpet</name>
    <dbReference type="NCBI Taxonomy" id="87958"/>
    <lineage>
        <taxon>Eukaryota</taxon>
        <taxon>Metazoa</taxon>
        <taxon>Spiralia</taxon>
        <taxon>Lophotrochozoa</taxon>
        <taxon>Mollusca</taxon>
        <taxon>Gastropoda</taxon>
        <taxon>Patellogastropoda</taxon>
        <taxon>Patelloidea</taxon>
        <taxon>Patellidae</taxon>
        <taxon>Patella</taxon>
    </lineage>
</organism>
<keyword evidence="4" id="KW-1185">Reference proteome</keyword>
<dbReference type="Gene3D" id="3.40.710.10">
    <property type="entry name" value="DD-peptidase/beta-lactamase superfamily"/>
    <property type="match status" value="1"/>
</dbReference>
<feature type="chain" id="PRO_5042946087" description="Beta-lactamase-related domain-containing protein" evidence="1">
    <location>
        <begin position="23"/>
        <end position="576"/>
    </location>
</feature>
<protein>
    <recommendedName>
        <fullName evidence="2">Beta-lactamase-related domain-containing protein</fullName>
    </recommendedName>
</protein>
<dbReference type="EMBL" id="JAZGQO010000006">
    <property type="protein sequence ID" value="KAK6185302.1"/>
    <property type="molecule type" value="Genomic_DNA"/>
</dbReference>
<dbReference type="AlphaFoldDB" id="A0AAN8JZ92"/>
<gene>
    <name evidence="3" type="ORF">SNE40_007565</name>
</gene>
<dbReference type="PANTHER" id="PTHR46825:SF15">
    <property type="entry name" value="BETA-LACTAMASE-RELATED DOMAIN-CONTAINING PROTEIN"/>
    <property type="match status" value="1"/>
</dbReference>
<evidence type="ECO:0000259" key="2">
    <source>
        <dbReference type="Pfam" id="PF00144"/>
    </source>
</evidence>
<dbReference type="Pfam" id="PF00144">
    <property type="entry name" value="Beta-lactamase"/>
    <property type="match status" value="1"/>
</dbReference>
<feature type="domain" description="Beta-lactamase-related" evidence="2">
    <location>
        <begin position="38"/>
        <end position="368"/>
    </location>
</feature>
<dbReference type="InterPro" id="IPR050491">
    <property type="entry name" value="AmpC-like"/>
</dbReference>
<proteinExistence type="predicted"/>
<dbReference type="SUPFAM" id="SSF56601">
    <property type="entry name" value="beta-lactamase/transpeptidase-like"/>
    <property type="match status" value="1"/>
</dbReference>
<dbReference type="PANTHER" id="PTHR46825">
    <property type="entry name" value="D-ALANYL-D-ALANINE-CARBOXYPEPTIDASE/ENDOPEPTIDASE AMPH"/>
    <property type="match status" value="1"/>
</dbReference>
<accession>A0AAN8JZ92</accession>